<keyword evidence="2" id="KW-1185">Reference proteome</keyword>
<dbReference type="KEGG" id="mri:Mal4_24870"/>
<protein>
    <submittedName>
        <fullName evidence="1">Uncharacterized protein</fullName>
    </submittedName>
</protein>
<name>A0A517Z6U9_9PLAN</name>
<proteinExistence type="predicted"/>
<dbReference type="AlphaFoldDB" id="A0A517Z6U9"/>
<organism evidence="1 2">
    <name type="scientific">Maioricimonas rarisocia</name>
    <dbReference type="NCBI Taxonomy" id="2528026"/>
    <lineage>
        <taxon>Bacteria</taxon>
        <taxon>Pseudomonadati</taxon>
        <taxon>Planctomycetota</taxon>
        <taxon>Planctomycetia</taxon>
        <taxon>Planctomycetales</taxon>
        <taxon>Planctomycetaceae</taxon>
        <taxon>Maioricimonas</taxon>
    </lineage>
</organism>
<accession>A0A517Z6U9</accession>
<evidence type="ECO:0000313" key="2">
    <source>
        <dbReference type="Proteomes" id="UP000320496"/>
    </source>
</evidence>
<evidence type="ECO:0000313" key="1">
    <source>
        <dbReference type="EMBL" id="QDU38164.1"/>
    </source>
</evidence>
<gene>
    <name evidence="1" type="ORF">Mal4_24870</name>
</gene>
<dbReference type="EMBL" id="CP036275">
    <property type="protein sequence ID" value="QDU38164.1"/>
    <property type="molecule type" value="Genomic_DNA"/>
</dbReference>
<sequence length="199" mass="21947">MPRLCEPCAWIRGLCSRRPRSRRRGKSPGEQAASGPCSLMLGPVPSLRRSVTCRVPQLCEPCALRGRHPRVPRWGRHSCLPVHSLALRAGMRRRSRPAVWRHAGCQVPRLCEPCALRGRRRRVPRWGRHSCLPVRSLAPGAGMSRRSRPAEWRHAISARATRHARPFETSMPLLAAIVGRSSAAHGARPGIKGSGSPSG</sequence>
<reference evidence="1 2" key="1">
    <citation type="submission" date="2019-02" db="EMBL/GenBank/DDBJ databases">
        <title>Deep-cultivation of Planctomycetes and their phenomic and genomic characterization uncovers novel biology.</title>
        <authorList>
            <person name="Wiegand S."/>
            <person name="Jogler M."/>
            <person name="Boedeker C."/>
            <person name="Pinto D."/>
            <person name="Vollmers J."/>
            <person name="Rivas-Marin E."/>
            <person name="Kohn T."/>
            <person name="Peeters S.H."/>
            <person name="Heuer A."/>
            <person name="Rast P."/>
            <person name="Oberbeckmann S."/>
            <person name="Bunk B."/>
            <person name="Jeske O."/>
            <person name="Meyerdierks A."/>
            <person name="Storesund J.E."/>
            <person name="Kallscheuer N."/>
            <person name="Luecker S."/>
            <person name="Lage O.M."/>
            <person name="Pohl T."/>
            <person name="Merkel B.J."/>
            <person name="Hornburger P."/>
            <person name="Mueller R.-W."/>
            <person name="Bruemmer F."/>
            <person name="Labrenz M."/>
            <person name="Spormann A.M."/>
            <person name="Op den Camp H."/>
            <person name="Overmann J."/>
            <person name="Amann R."/>
            <person name="Jetten M.S.M."/>
            <person name="Mascher T."/>
            <person name="Medema M.H."/>
            <person name="Devos D.P."/>
            <person name="Kaster A.-K."/>
            <person name="Ovreas L."/>
            <person name="Rohde M."/>
            <person name="Galperin M.Y."/>
            <person name="Jogler C."/>
        </authorList>
    </citation>
    <scope>NUCLEOTIDE SEQUENCE [LARGE SCALE GENOMIC DNA]</scope>
    <source>
        <strain evidence="1 2">Mal4</strain>
    </source>
</reference>
<dbReference type="Proteomes" id="UP000320496">
    <property type="component" value="Chromosome"/>
</dbReference>